<evidence type="ECO:0000256" key="3">
    <source>
        <dbReference type="ARBA" id="ARBA00022630"/>
    </source>
</evidence>
<accession>A0A9W6NH53</accession>
<dbReference type="InterPro" id="IPR009075">
    <property type="entry name" value="AcylCo_DH/oxidase_C"/>
</dbReference>
<evidence type="ECO:0000256" key="1">
    <source>
        <dbReference type="ARBA" id="ARBA00001974"/>
    </source>
</evidence>
<dbReference type="GO" id="GO:0050660">
    <property type="term" value="F:flavin adenine dinucleotide binding"/>
    <property type="evidence" value="ECO:0007669"/>
    <property type="project" value="InterPro"/>
</dbReference>
<dbReference type="AlphaFoldDB" id="A0A9W6NH53"/>
<dbReference type="InterPro" id="IPR006089">
    <property type="entry name" value="Acyl-CoA_DH_CS"/>
</dbReference>
<keyword evidence="5" id="KW-0560">Oxidoreductase</keyword>
<protein>
    <submittedName>
        <fullName evidence="9">Acyl-CoA dehydrogenase</fullName>
    </submittedName>
</protein>
<feature type="domain" description="Acyl-CoA dehydrogenase/oxidase C-terminal" evidence="6">
    <location>
        <begin position="296"/>
        <end position="424"/>
    </location>
</feature>
<dbReference type="InterPro" id="IPR037069">
    <property type="entry name" value="AcylCoA_DH/ox_N_sf"/>
</dbReference>
<dbReference type="InterPro" id="IPR009100">
    <property type="entry name" value="AcylCoA_DH/oxidase_NM_dom_sf"/>
</dbReference>
<keyword evidence="4 5" id="KW-0274">FAD</keyword>
<organism evidence="9 10">
    <name type="scientific">Pseudomonas turukhanskensis</name>
    <dbReference type="NCBI Taxonomy" id="1806536"/>
    <lineage>
        <taxon>Bacteria</taxon>
        <taxon>Pseudomonadati</taxon>
        <taxon>Pseudomonadota</taxon>
        <taxon>Gammaproteobacteria</taxon>
        <taxon>Pseudomonadales</taxon>
        <taxon>Pseudomonadaceae</taxon>
        <taxon>Pseudomonas</taxon>
    </lineage>
</organism>
<dbReference type="Gene3D" id="1.20.140.10">
    <property type="entry name" value="Butyryl-CoA Dehydrogenase, subunit A, domain 3"/>
    <property type="match status" value="1"/>
</dbReference>
<evidence type="ECO:0000313" key="9">
    <source>
        <dbReference type="EMBL" id="GLK90505.1"/>
    </source>
</evidence>
<dbReference type="PANTHER" id="PTHR43884">
    <property type="entry name" value="ACYL-COA DEHYDROGENASE"/>
    <property type="match status" value="1"/>
</dbReference>
<comment type="cofactor">
    <cofactor evidence="1 5">
        <name>FAD</name>
        <dbReference type="ChEBI" id="CHEBI:57692"/>
    </cofactor>
</comment>
<dbReference type="EMBL" id="BSFN01000011">
    <property type="protein sequence ID" value="GLK90505.1"/>
    <property type="molecule type" value="Genomic_DNA"/>
</dbReference>
<evidence type="ECO:0000259" key="7">
    <source>
        <dbReference type="Pfam" id="PF02770"/>
    </source>
</evidence>
<dbReference type="Pfam" id="PF02770">
    <property type="entry name" value="Acyl-CoA_dh_M"/>
    <property type="match status" value="1"/>
</dbReference>
<reference evidence="9" key="2">
    <citation type="submission" date="2023-01" db="EMBL/GenBank/DDBJ databases">
        <authorList>
            <person name="Sun Q."/>
            <person name="Evtushenko L."/>
        </authorList>
    </citation>
    <scope>NUCLEOTIDE SEQUENCE</scope>
    <source>
        <strain evidence="9">VKM B-2935</strain>
    </source>
</reference>
<gene>
    <name evidence="9" type="ORF">GCM10017655_35690</name>
</gene>
<dbReference type="InterPro" id="IPR013786">
    <property type="entry name" value="AcylCoA_DH/ox_N"/>
</dbReference>
<evidence type="ECO:0000256" key="5">
    <source>
        <dbReference type="RuleBase" id="RU362125"/>
    </source>
</evidence>
<dbReference type="InterPro" id="IPR006091">
    <property type="entry name" value="Acyl-CoA_Oxase/DH_mid-dom"/>
</dbReference>
<dbReference type="SUPFAM" id="SSF47203">
    <property type="entry name" value="Acyl-CoA dehydrogenase C-terminal domain-like"/>
    <property type="match status" value="1"/>
</dbReference>
<dbReference type="SUPFAM" id="SSF56645">
    <property type="entry name" value="Acyl-CoA dehydrogenase NM domain-like"/>
    <property type="match status" value="1"/>
</dbReference>
<dbReference type="PANTHER" id="PTHR43884:SF12">
    <property type="entry name" value="ISOVALERYL-COA DEHYDROGENASE, MITOCHONDRIAL-RELATED"/>
    <property type="match status" value="1"/>
</dbReference>
<proteinExistence type="inferred from homology"/>
<reference evidence="9" key="1">
    <citation type="journal article" date="2014" name="Int. J. Syst. Evol. Microbiol.">
        <title>Complete genome sequence of Corynebacterium casei LMG S-19264T (=DSM 44701T), isolated from a smear-ripened cheese.</title>
        <authorList>
            <consortium name="US DOE Joint Genome Institute (JGI-PGF)"/>
            <person name="Walter F."/>
            <person name="Albersmeier A."/>
            <person name="Kalinowski J."/>
            <person name="Ruckert C."/>
        </authorList>
    </citation>
    <scope>NUCLEOTIDE SEQUENCE</scope>
    <source>
        <strain evidence="9">VKM B-2935</strain>
    </source>
</reference>
<comment type="caution">
    <text evidence="9">The sequence shown here is derived from an EMBL/GenBank/DDBJ whole genome shotgun (WGS) entry which is preliminary data.</text>
</comment>
<evidence type="ECO:0000259" key="6">
    <source>
        <dbReference type="Pfam" id="PF00441"/>
    </source>
</evidence>
<dbReference type="Pfam" id="PF00441">
    <property type="entry name" value="Acyl-CoA_dh_1"/>
    <property type="match status" value="1"/>
</dbReference>
<evidence type="ECO:0000256" key="2">
    <source>
        <dbReference type="ARBA" id="ARBA00009347"/>
    </source>
</evidence>
<keyword evidence="3 5" id="KW-0285">Flavoprotein</keyword>
<feature type="domain" description="Acyl-CoA dehydrogenase/oxidase N-terminal" evidence="8">
    <location>
        <begin position="72"/>
        <end position="182"/>
    </location>
</feature>
<dbReference type="Proteomes" id="UP001143328">
    <property type="component" value="Unassembled WGS sequence"/>
</dbReference>
<feature type="domain" description="Acyl-CoA oxidase/dehydrogenase middle" evidence="7">
    <location>
        <begin position="191"/>
        <end position="280"/>
    </location>
</feature>
<dbReference type="Gene3D" id="2.40.110.10">
    <property type="entry name" value="Butyryl-CoA Dehydrogenase, subunit A, domain 2"/>
    <property type="match status" value="1"/>
</dbReference>
<keyword evidence="10" id="KW-1185">Reference proteome</keyword>
<name>A0A9W6NH53_9PSED</name>
<dbReference type="Gene3D" id="1.10.540.10">
    <property type="entry name" value="Acyl-CoA dehydrogenase/oxidase, N-terminal domain"/>
    <property type="match status" value="1"/>
</dbReference>
<comment type="similarity">
    <text evidence="2 5">Belongs to the acyl-CoA dehydrogenase family.</text>
</comment>
<dbReference type="PROSITE" id="PS00073">
    <property type="entry name" value="ACYL_COA_DH_2"/>
    <property type="match status" value="1"/>
</dbReference>
<dbReference type="InterPro" id="IPR036250">
    <property type="entry name" value="AcylCo_DH-like_C"/>
</dbReference>
<dbReference type="Pfam" id="PF02771">
    <property type="entry name" value="Acyl-CoA_dh_N"/>
    <property type="match status" value="1"/>
</dbReference>
<dbReference type="GO" id="GO:0003995">
    <property type="term" value="F:acyl-CoA dehydrogenase activity"/>
    <property type="evidence" value="ECO:0007669"/>
    <property type="project" value="InterPro"/>
</dbReference>
<dbReference type="InterPro" id="IPR046373">
    <property type="entry name" value="Acyl-CoA_Oxase/DH_mid-dom_sf"/>
</dbReference>
<evidence type="ECO:0000256" key="4">
    <source>
        <dbReference type="ARBA" id="ARBA00022827"/>
    </source>
</evidence>
<sequence length="428" mass="46401">MNADVQGRALAILNRMAQADWPDRLNLRKPFEKLIYTGSRASFRLAADRAQKGGLRTPRKPDPDALFDLFLSDEQQMLVDMLASFASEVLRPAAHDADANAAIPAELLNQAQDLGLTFYGVNEVHGGMAGERTTVSNALMAEALAKGDMSLAAGLLVPLSAANCIRRWGSAEQQQRWLPAFVGESSAPVMAIAVNEPDALFDPLKLATKAKRRGKHYHLSGEKCLVLRGLDASHLIIAAQAENGPALFIVEAGSKGLQRLPEPGMGLKAGATARVKLKGVKVAADQRLNAEHFNYQSFLDHAALAWCALAIGTGQAALEYVTTYCNERVAFGEPISHRQGVAFMVADIAIELDAMRMLTWRACARAEQGLPFHREAYLARLLCAEKAMKIGTDAVQLLGGHGFTKEHPAERWYRDLRAVAIMAGGLQL</sequence>
<evidence type="ECO:0000313" key="10">
    <source>
        <dbReference type="Proteomes" id="UP001143328"/>
    </source>
</evidence>
<evidence type="ECO:0000259" key="8">
    <source>
        <dbReference type="Pfam" id="PF02771"/>
    </source>
</evidence>